<evidence type="ECO:0000313" key="11">
    <source>
        <dbReference type="Proteomes" id="UP000060132"/>
    </source>
</evidence>
<dbReference type="SUPFAM" id="SSF53649">
    <property type="entry name" value="Alkaline phosphatase-like"/>
    <property type="match status" value="1"/>
</dbReference>
<dbReference type="CDD" id="cd16017">
    <property type="entry name" value="LptA"/>
    <property type="match status" value="1"/>
</dbReference>
<dbReference type="RefSeq" id="WP_010945410.1">
    <property type="nucleotide sequence ID" value="NZ_CP011218.1"/>
</dbReference>
<dbReference type="InterPro" id="IPR017850">
    <property type="entry name" value="Alkaline_phosphatase_core_sf"/>
</dbReference>
<dbReference type="GO" id="GO:0016776">
    <property type="term" value="F:phosphotransferase activity, phosphate group as acceptor"/>
    <property type="evidence" value="ECO:0007669"/>
    <property type="project" value="TreeGrafter"/>
</dbReference>
<evidence type="ECO:0000256" key="8">
    <source>
        <dbReference type="SAM" id="Phobius"/>
    </source>
</evidence>
<dbReference type="PANTHER" id="PTHR30443:SF4">
    <property type="entry name" value="PHOSPHOETHANOLAMINE TRANSFERASE OPGE-RELATED"/>
    <property type="match status" value="1"/>
</dbReference>
<name>A0AAC8UCX3_HAEDC</name>
<evidence type="ECO:0000256" key="6">
    <source>
        <dbReference type="ARBA" id="ARBA00023136"/>
    </source>
</evidence>
<feature type="transmembrane region" description="Helical" evidence="8">
    <location>
        <begin position="136"/>
        <end position="156"/>
    </location>
</feature>
<evidence type="ECO:0000256" key="4">
    <source>
        <dbReference type="ARBA" id="ARBA00022692"/>
    </source>
</evidence>
<sequence>MKLKLTPKQACFSLIAIFLTLFASYVMLKGSGFFPEPNLIQLLLTSILIIVLGSSRLSFYLLLLPITFSYAIYTPIGLSFGPPSYQYIASLFATDLLEAREFLSQLSLFNYLAGLSIILAVVFFRKINQKYHINLLNNRTFVVIAFVISSFSLAPFKLFHEFFNEGMKVKQELAILNSSSVIPSEWGESTLSSDAKYDDYVLIIGESARKDYHHAYGYPVDNTPFMSNAKGTLIDGFTSGGTNTIASLKLLLTKPDTQNWEGNYRMNVIELVNSAGINTFWLSNQGYLGQFDTPISSLANKSNKKIFLKSGDSFSQNISDFELLPKFIQIIEQKSTAKRFIVLHLYGSHPITCDRLTDYPKIYDDTKIPAKYHDINCYLSSIKKTDQLIEKVYKQLKQNETKTGRSFSMIYFSDHGLIHSENKNGIHILNTAQSKFHFDVPLFKISSDDQERHVYKVFKSGLNFTDGIGKWIGIINKKLNPTVDLFSNQADDNDYGLKQIIEKIPAKPDPAVIIPIHQHKLNGHVQE</sequence>
<dbReference type="GO" id="GO:0005886">
    <property type="term" value="C:plasma membrane"/>
    <property type="evidence" value="ECO:0007669"/>
    <property type="project" value="UniProtKB-SubCell"/>
</dbReference>
<dbReference type="PANTHER" id="PTHR30443">
    <property type="entry name" value="INNER MEMBRANE PROTEIN"/>
    <property type="match status" value="1"/>
</dbReference>
<keyword evidence="3" id="KW-0808">Transferase</keyword>
<comment type="similarity">
    <text evidence="7">Belongs to the phosphoethanolamine transferase family.</text>
</comment>
<reference evidence="10 11" key="1">
    <citation type="journal article" date="2015" name="PLoS Negl. Trop. Dis.">
        <title>Haemophilus ducreyi Cutaneous Ulcer Strains Are Nearly Identical to Class I Genital Ulcer Strains.</title>
        <authorList>
            <person name="Gangaiah D."/>
            <person name="Webb K.M."/>
            <person name="Humphreys T.L."/>
            <person name="Fortney K.R."/>
            <person name="Toh E."/>
            <person name="Tai A."/>
            <person name="Katz S.S."/>
            <person name="Pillay A."/>
            <person name="Chen C.Y."/>
            <person name="Roberts S.A."/>
            <person name="Munson R.S.Jr."/>
            <person name="Spinola S.M."/>
        </authorList>
    </citation>
    <scope>NUCLEOTIDE SEQUENCE [LARGE SCALE GENOMIC DNA]</scope>
    <source>
        <strain evidence="11">CLU2</strain>
    </source>
</reference>
<accession>A0AAC8UCX3</accession>
<keyword evidence="6 8" id="KW-0472">Membrane</keyword>
<keyword evidence="2" id="KW-1003">Cell membrane</keyword>
<evidence type="ECO:0000259" key="9">
    <source>
        <dbReference type="Pfam" id="PF00884"/>
    </source>
</evidence>
<evidence type="ECO:0000256" key="7">
    <source>
        <dbReference type="ARBA" id="ARBA00038481"/>
    </source>
</evidence>
<gene>
    <name evidence="10" type="ORF">RZ57_06155</name>
</gene>
<keyword evidence="4 8" id="KW-0812">Transmembrane</keyword>
<comment type="subcellular location">
    <subcellularLocation>
        <location evidence="1">Cell membrane</location>
        <topology evidence="1">Multi-pass membrane protein</topology>
    </subcellularLocation>
</comment>
<evidence type="ECO:0000256" key="5">
    <source>
        <dbReference type="ARBA" id="ARBA00022989"/>
    </source>
</evidence>
<dbReference type="InterPro" id="IPR000917">
    <property type="entry name" value="Sulfatase_N"/>
</dbReference>
<proteinExistence type="inferred from homology"/>
<dbReference type="GO" id="GO:0009244">
    <property type="term" value="P:lipopolysaccharide core region biosynthetic process"/>
    <property type="evidence" value="ECO:0007669"/>
    <property type="project" value="TreeGrafter"/>
</dbReference>
<dbReference type="EMBL" id="CP011219">
    <property type="protein sequence ID" value="AKO32709.1"/>
    <property type="molecule type" value="Genomic_DNA"/>
</dbReference>
<dbReference type="InterPro" id="IPR040423">
    <property type="entry name" value="PEA_transferase"/>
</dbReference>
<dbReference type="Proteomes" id="UP000060132">
    <property type="component" value="Chromosome"/>
</dbReference>
<protein>
    <submittedName>
        <fullName evidence="10">Membrane protein</fullName>
    </submittedName>
</protein>
<organism evidence="10 11">
    <name type="scientific">Haemophilus ducreyi</name>
    <dbReference type="NCBI Taxonomy" id="730"/>
    <lineage>
        <taxon>Bacteria</taxon>
        <taxon>Pseudomonadati</taxon>
        <taxon>Pseudomonadota</taxon>
        <taxon>Gammaproteobacteria</taxon>
        <taxon>Pasteurellales</taxon>
        <taxon>Pasteurellaceae</taxon>
        <taxon>Haemophilus</taxon>
    </lineage>
</organism>
<dbReference type="Gene3D" id="3.40.720.10">
    <property type="entry name" value="Alkaline Phosphatase, subunit A"/>
    <property type="match status" value="1"/>
</dbReference>
<dbReference type="InterPro" id="IPR058130">
    <property type="entry name" value="PEA_transf_C"/>
</dbReference>
<evidence type="ECO:0000256" key="2">
    <source>
        <dbReference type="ARBA" id="ARBA00022475"/>
    </source>
</evidence>
<dbReference type="OMA" id="ENTPFMS"/>
<feature type="transmembrane region" description="Helical" evidence="8">
    <location>
        <begin position="102"/>
        <end position="124"/>
    </location>
</feature>
<dbReference type="Pfam" id="PF00884">
    <property type="entry name" value="Sulfatase"/>
    <property type="match status" value="1"/>
</dbReference>
<feature type="transmembrane region" description="Helical" evidence="8">
    <location>
        <begin position="38"/>
        <end position="54"/>
    </location>
</feature>
<feature type="transmembrane region" description="Helical" evidence="8">
    <location>
        <begin position="61"/>
        <end position="82"/>
    </location>
</feature>
<evidence type="ECO:0000313" key="10">
    <source>
        <dbReference type="EMBL" id="AKO32709.1"/>
    </source>
</evidence>
<feature type="domain" description="Sulfatase N-terminal" evidence="9">
    <location>
        <begin position="199"/>
        <end position="474"/>
    </location>
</feature>
<evidence type="ECO:0000256" key="3">
    <source>
        <dbReference type="ARBA" id="ARBA00022679"/>
    </source>
</evidence>
<evidence type="ECO:0000256" key="1">
    <source>
        <dbReference type="ARBA" id="ARBA00004651"/>
    </source>
</evidence>
<dbReference type="AlphaFoldDB" id="A0AAC8UCX3"/>
<keyword evidence="5 8" id="KW-1133">Transmembrane helix</keyword>